<reference evidence="11" key="1">
    <citation type="submission" date="2018-06" db="EMBL/GenBank/DDBJ databases">
        <title>Genome assembly of Danube salmon.</title>
        <authorList>
            <person name="Macqueen D.J."/>
            <person name="Gundappa M.K."/>
        </authorList>
    </citation>
    <scope>NUCLEOTIDE SEQUENCE [LARGE SCALE GENOMIC DNA]</scope>
</reference>
<feature type="chain" id="PRO_5045708637" evidence="9">
    <location>
        <begin position="19"/>
        <end position="114"/>
    </location>
</feature>
<name>A0A4W5JX86_9TELE</name>
<dbReference type="GeneTree" id="ENSGT00970000197479"/>
<evidence type="ECO:0000256" key="5">
    <source>
        <dbReference type="ARBA" id="ARBA00023098"/>
    </source>
</evidence>
<dbReference type="Proteomes" id="UP000314982">
    <property type="component" value="Unassembled WGS sequence"/>
</dbReference>
<dbReference type="GO" id="GO:0004306">
    <property type="term" value="F:ethanolamine-phosphate cytidylyltransferase activity"/>
    <property type="evidence" value="ECO:0007669"/>
    <property type="project" value="InterPro"/>
</dbReference>
<reference evidence="10" key="2">
    <citation type="submission" date="2025-08" db="UniProtKB">
        <authorList>
            <consortium name="Ensembl"/>
        </authorList>
    </citation>
    <scope>IDENTIFICATION</scope>
</reference>
<dbReference type="AlphaFoldDB" id="A0A4W5JX86"/>
<evidence type="ECO:0000256" key="3">
    <source>
        <dbReference type="ARBA" id="ARBA00022679"/>
    </source>
</evidence>
<proteinExistence type="inferred from homology"/>
<reference evidence="10" key="3">
    <citation type="submission" date="2025-09" db="UniProtKB">
        <authorList>
            <consortium name="Ensembl"/>
        </authorList>
    </citation>
    <scope>IDENTIFICATION</scope>
</reference>
<keyword evidence="7" id="KW-1208">Phospholipid metabolism</keyword>
<evidence type="ECO:0000256" key="2">
    <source>
        <dbReference type="ARBA" id="ARBA00022516"/>
    </source>
</evidence>
<evidence type="ECO:0000256" key="1">
    <source>
        <dbReference type="ARBA" id="ARBA00010101"/>
    </source>
</evidence>
<evidence type="ECO:0000256" key="6">
    <source>
        <dbReference type="ARBA" id="ARBA00023209"/>
    </source>
</evidence>
<sequence>MCVCLCVCVCLFLCVCFSVCVCRCSVFVCDHLSFRVIACYCVCVPQEPKKRGIFRTVDSGNGLTTDDIVQRIIKNRLQFEARNQKKEAKEIAVFEAMKRQAEGEQAGDTAQAAQ</sequence>
<evidence type="ECO:0000313" key="11">
    <source>
        <dbReference type="Proteomes" id="UP000314982"/>
    </source>
</evidence>
<keyword evidence="3" id="KW-0808">Transferase</keyword>
<keyword evidence="11" id="KW-1185">Reference proteome</keyword>
<dbReference type="PANTHER" id="PTHR45780:SF2">
    <property type="entry name" value="ETHANOLAMINE-PHOSPHATE CYTIDYLYLTRANSFERASE"/>
    <property type="match status" value="1"/>
</dbReference>
<dbReference type="STRING" id="62062.ENSHHUP00000009618"/>
<dbReference type="Gene3D" id="3.40.50.620">
    <property type="entry name" value="HUPs"/>
    <property type="match status" value="1"/>
</dbReference>
<keyword evidence="6" id="KW-0594">Phospholipid biosynthesis</keyword>
<evidence type="ECO:0000256" key="7">
    <source>
        <dbReference type="ARBA" id="ARBA00023264"/>
    </source>
</evidence>
<evidence type="ECO:0000256" key="4">
    <source>
        <dbReference type="ARBA" id="ARBA00022695"/>
    </source>
</evidence>
<feature type="signal peptide" evidence="9">
    <location>
        <begin position="1"/>
        <end position="18"/>
    </location>
</feature>
<evidence type="ECO:0000313" key="10">
    <source>
        <dbReference type="Ensembl" id="ENSHHUP00000009618.1"/>
    </source>
</evidence>
<dbReference type="InterPro" id="IPR014729">
    <property type="entry name" value="Rossmann-like_a/b/a_fold"/>
</dbReference>
<protein>
    <submittedName>
        <fullName evidence="10">Uncharacterized protein</fullName>
    </submittedName>
</protein>
<organism evidence="10 11">
    <name type="scientific">Hucho hucho</name>
    <name type="common">huchen</name>
    <dbReference type="NCBI Taxonomy" id="62062"/>
    <lineage>
        <taxon>Eukaryota</taxon>
        <taxon>Metazoa</taxon>
        <taxon>Chordata</taxon>
        <taxon>Craniata</taxon>
        <taxon>Vertebrata</taxon>
        <taxon>Euteleostomi</taxon>
        <taxon>Actinopterygii</taxon>
        <taxon>Neopterygii</taxon>
        <taxon>Teleostei</taxon>
        <taxon>Protacanthopterygii</taxon>
        <taxon>Salmoniformes</taxon>
        <taxon>Salmonidae</taxon>
        <taxon>Salmoninae</taxon>
        <taxon>Hucho</taxon>
    </lineage>
</organism>
<keyword evidence="9" id="KW-0732">Signal</keyword>
<dbReference type="GO" id="GO:0005737">
    <property type="term" value="C:cytoplasm"/>
    <property type="evidence" value="ECO:0007669"/>
    <property type="project" value="TreeGrafter"/>
</dbReference>
<evidence type="ECO:0000256" key="9">
    <source>
        <dbReference type="SAM" id="SignalP"/>
    </source>
</evidence>
<keyword evidence="5" id="KW-0443">Lipid metabolism</keyword>
<dbReference type="PANTHER" id="PTHR45780">
    <property type="entry name" value="ETHANOLAMINE-PHOSPHATE CYTIDYLYLTRANSFERASE"/>
    <property type="match status" value="1"/>
</dbReference>
<comment type="pathway">
    <text evidence="8">Phospholipid metabolism.</text>
</comment>
<accession>A0A4W5JX86</accession>
<evidence type="ECO:0000256" key="8">
    <source>
        <dbReference type="ARBA" id="ARBA00025707"/>
    </source>
</evidence>
<dbReference type="InterPro" id="IPR044608">
    <property type="entry name" value="Ect1/PCYT2"/>
</dbReference>
<dbReference type="GO" id="GO:0006646">
    <property type="term" value="P:phosphatidylethanolamine biosynthetic process"/>
    <property type="evidence" value="ECO:0007669"/>
    <property type="project" value="InterPro"/>
</dbReference>
<keyword evidence="2" id="KW-0444">Lipid biosynthesis</keyword>
<keyword evidence="4" id="KW-0548">Nucleotidyltransferase</keyword>
<dbReference type="Ensembl" id="ENSHHUT00000009920.1">
    <property type="protein sequence ID" value="ENSHHUP00000009618.1"/>
    <property type="gene ID" value="ENSHHUG00000005873.1"/>
</dbReference>
<comment type="similarity">
    <text evidence="1">Belongs to the cytidylyltransferase family.</text>
</comment>